<dbReference type="GO" id="GO:0003690">
    <property type="term" value="F:double-stranded DNA binding"/>
    <property type="evidence" value="ECO:0007669"/>
    <property type="project" value="TreeGrafter"/>
</dbReference>
<dbReference type="GeneID" id="11532975"/>
<evidence type="ECO:0000313" key="2">
    <source>
        <dbReference type="EMBL" id="CCE64974.1"/>
    </source>
</evidence>
<dbReference type="EMBL" id="HE612865">
    <property type="protein sequence ID" value="CCE64974.1"/>
    <property type="molecule type" value="Genomic_DNA"/>
</dbReference>
<feature type="domain" description="C2H2-type" evidence="1">
    <location>
        <begin position="28"/>
        <end position="50"/>
    </location>
</feature>
<dbReference type="SMART" id="SM01253">
    <property type="entry name" value="Kin17_mid"/>
    <property type="match status" value="1"/>
</dbReference>
<sequence>MAKPEVGSASYLNKQMKIRGLQKLKFYCQLCEKQCRDDNGFKLHIKSPHHLKKISTVTKKDIEGFSKSFEESFLKLLRNNHGEKKISANKFYNEFIQDKHHIHMNATEFTSLNKFLQHLSKTGKIRVHGIDELATNSDRIDLGQAMISYIDNSYETLLRKERLDELIQNKKLEQNLAQKVLMKQIAEGIDNAKSGEDTQESTETIISNEDQDTNMECVPITFNIKTKKVNKPKTKKSKKNVFGKK</sequence>
<gene>
    <name evidence="2" type="primary">TPHA0J01530</name>
    <name evidence="2" type="ordered locus">TPHA_0J01530</name>
</gene>
<dbReference type="OrthoDB" id="10266249at2759"/>
<dbReference type="RefSeq" id="XP_003687408.1">
    <property type="nucleotide sequence ID" value="XM_003687360.1"/>
</dbReference>
<dbReference type="InterPro" id="IPR056767">
    <property type="entry name" value="C2H2-Znf_KIN17"/>
</dbReference>
<dbReference type="SUPFAM" id="SSF57667">
    <property type="entry name" value="beta-beta-alpha zinc fingers"/>
    <property type="match status" value="1"/>
</dbReference>
<dbReference type="Pfam" id="PF25095">
    <property type="entry name" value="C2H2-zf_KIN17"/>
    <property type="match status" value="1"/>
</dbReference>
<dbReference type="InterPro" id="IPR013087">
    <property type="entry name" value="Znf_C2H2_type"/>
</dbReference>
<organism evidence="2 3">
    <name type="scientific">Tetrapisispora phaffii (strain ATCC 24235 / CBS 4417 / NBRC 1672 / NRRL Y-8282 / UCD 70-5)</name>
    <name type="common">Yeast</name>
    <name type="synonym">Fabospora phaffii</name>
    <dbReference type="NCBI Taxonomy" id="1071381"/>
    <lineage>
        <taxon>Eukaryota</taxon>
        <taxon>Fungi</taxon>
        <taxon>Dikarya</taxon>
        <taxon>Ascomycota</taxon>
        <taxon>Saccharomycotina</taxon>
        <taxon>Saccharomycetes</taxon>
        <taxon>Saccharomycetales</taxon>
        <taxon>Saccharomycetaceae</taxon>
        <taxon>Tetrapisispora</taxon>
    </lineage>
</organism>
<dbReference type="OMA" id="KWVANKM"/>
<accession>G8BYN2</accession>
<dbReference type="AlphaFoldDB" id="G8BYN2"/>
<dbReference type="InterPro" id="IPR036236">
    <property type="entry name" value="Znf_C2H2_sf"/>
</dbReference>
<protein>
    <recommendedName>
        <fullName evidence="1">C2H2-type domain-containing protein</fullName>
    </recommendedName>
</protein>
<evidence type="ECO:0000313" key="3">
    <source>
        <dbReference type="Proteomes" id="UP000005666"/>
    </source>
</evidence>
<dbReference type="InterPro" id="IPR019447">
    <property type="entry name" value="DNA/RNA-bd_Kin17_WH-like_dom"/>
</dbReference>
<dbReference type="HOGENOM" id="CLU_030065_2_0_1"/>
<dbReference type="GO" id="GO:0005634">
    <property type="term" value="C:nucleus"/>
    <property type="evidence" value="ECO:0007669"/>
    <property type="project" value="TreeGrafter"/>
</dbReference>
<dbReference type="eggNOG" id="KOG2837">
    <property type="taxonomic scope" value="Eukaryota"/>
</dbReference>
<dbReference type="PANTHER" id="PTHR12805">
    <property type="entry name" value="KIN17 KIN, ANTIGENIC DETERMINANT OF RECA PROTEIN HOMOLOG"/>
    <property type="match status" value="1"/>
</dbReference>
<evidence type="ECO:0000259" key="1">
    <source>
        <dbReference type="PROSITE" id="PS00028"/>
    </source>
</evidence>
<dbReference type="Proteomes" id="UP000005666">
    <property type="component" value="Chromosome 10"/>
</dbReference>
<dbReference type="PROSITE" id="PS00028">
    <property type="entry name" value="ZINC_FINGER_C2H2_1"/>
    <property type="match status" value="1"/>
</dbReference>
<dbReference type="KEGG" id="tpf:TPHA_0J01530"/>
<reference evidence="2 3" key="1">
    <citation type="journal article" date="2011" name="Proc. Natl. Acad. Sci. U.S.A.">
        <title>Evolutionary erosion of yeast sex chromosomes by mating-type switching accidents.</title>
        <authorList>
            <person name="Gordon J.L."/>
            <person name="Armisen D."/>
            <person name="Proux-Wera E."/>
            <person name="Oheigeartaigh S.S."/>
            <person name="Byrne K.P."/>
            <person name="Wolfe K.H."/>
        </authorList>
    </citation>
    <scope>NUCLEOTIDE SEQUENCE [LARGE SCALE GENOMIC DNA]</scope>
    <source>
        <strain evidence="3">ATCC 24235 / CBS 4417 / NBRC 1672 / NRRL Y-8282 / UCD 70-5</strain>
    </source>
</reference>
<dbReference type="PANTHER" id="PTHR12805:SF0">
    <property type="entry name" value="DNA_RNA-BINDING PROTEIN KIN17"/>
    <property type="match status" value="1"/>
</dbReference>
<proteinExistence type="predicted"/>
<dbReference type="Pfam" id="PF10357">
    <property type="entry name" value="WH_KIN17"/>
    <property type="match status" value="1"/>
</dbReference>
<dbReference type="InterPro" id="IPR037321">
    <property type="entry name" value="KIN17-like"/>
</dbReference>
<dbReference type="GO" id="GO:0006974">
    <property type="term" value="P:DNA damage response"/>
    <property type="evidence" value="ECO:0007669"/>
    <property type="project" value="TreeGrafter"/>
</dbReference>
<keyword evidence="3" id="KW-1185">Reference proteome</keyword>
<dbReference type="GO" id="GO:0006260">
    <property type="term" value="P:DNA replication"/>
    <property type="evidence" value="ECO:0007669"/>
    <property type="project" value="TreeGrafter"/>
</dbReference>
<name>G8BYN2_TETPH</name>
<dbReference type="InterPro" id="IPR038254">
    <property type="entry name" value="KIN17_WH-like_sf"/>
</dbReference>
<dbReference type="STRING" id="1071381.G8BYN2"/>
<dbReference type="Gene3D" id="1.10.10.2030">
    <property type="entry name" value="DNA/RNA-binding protein Kin17, conserved domain"/>
    <property type="match status" value="1"/>
</dbReference>